<proteinExistence type="predicted"/>
<dbReference type="InterPro" id="IPR035587">
    <property type="entry name" value="DUS-like_FMN-bd"/>
</dbReference>
<evidence type="ECO:0000259" key="3">
    <source>
        <dbReference type="Pfam" id="PF01207"/>
    </source>
</evidence>
<dbReference type="Gene3D" id="3.20.20.70">
    <property type="entry name" value="Aldolase class I"/>
    <property type="match status" value="1"/>
</dbReference>
<sequence length="303" mass="32807">MGSANPSLPVDCLKYVQAPMVGISDLPFRLLVAHWGCTLTYTQMLVAPHLLTSLEFQQQTLLDLEFGRAIRHNLGSNGGSSRDPLVVAQLAGNQTEELMQAGKVVMSLVDGIGCPQQRALEGHYGGYLVNKTDLPLVTELVSNLSTLPIPLLTKTRIPPSPLTPAAYALHLAQAGSSTITLHARPVGSSTKRRDLKHLRTGAVGEVKRTLVEAGFGGVGVVGNGGVRTWNDVGELTRREGVDGWMVGEELSADFRFFTPNKPPCNPLELTTQYLDIVDLYSTAVPLFSVKRHVKDFTRTNLQA</sequence>
<evidence type="ECO:0000256" key="2">
    <source>
        <dbReference type="ARBA" id="ARBA00023027"/>
    </source>
</evidence>
<dbReference type="EMBL" id="LN483166">
    <property type="protein sequence ID" value="CED84487.1"/>
    <property type="molecule type" value="Genomic_DNA"/>
</dbReference>
<evidence type="ECO:0000313" key="4">
    <source>
        <dbReference type="EMBL" id="CED84487.1"/>
    </source>
</evidence>
<reference evidence="4" key="1">
    <citation type="submission" date="2014-08" db="EMBL/GenBank/DDBJ databases">
        <authorList>
            <person name="Sharma Rahul"/>
            <person name="Thines Marco"/>
        </authorList>
    </citation>
    <scope>NUCLEOTIDE SEQUENCE</scope>
</reference>
<dbReference type="PANTHER" id="PTHR11082:SF5">
    <property type="entry name" value="TRNA-DIHYDROURIDINE(16_17) SYNTHASE [NAD(P)(+)]-LIKE"/>
    <property type="match status" value="1"/>
</dbReference>
<dbReference type="AlphaFoldDB" id="A0A0F7SQJ7"/>
<keyword evidence="1" id="KW-0521">NADP</keyword>
<name>A0A0F7SQJ7_PHARH</name>
<keyword evidence="2" id="KW-0520">NAD</keyword>
<dbReference type="CDD" id="cd02801">
    <property type="entry name" value="DUS_like_FMN"/>
    <property type="match status" value="1"/>
</dbReference>
<dbReference type="InterPro" id="IPR013785">
    <property type="entry name" value="Aldolase_TIM"/>
</dbReference>
<protein>
    <submittedName>
        <fullName evidence="4">tRNA-dihydrouridine synthase</fullName>
    </submittedName>
</protein>
<evidence type="ECO:0000256" key="1">
    <source>
        <dbReference type="ARBA" id="ARBA00022857"/>
    </source>
</evidence>
<organism evidence="4">
    <name type="scientific">Phaffia rhodozyma</name>
    <name type="common">Yeast</name>
    <name type="synonym">Xanthophyllomyces dendrorhous</name>
    <dbReference type="NCBI Taxonomy" id="264483"/>
    <lineage>
        <taxon>Eukaryota</taxon>
        <taxon>Fungi</taxon>
        <taxon>Dikarya</taxon>
        <taxon>Basidiomycota</taxon>
        <taxon>Agaricomycotina</taxon>
        <taxon>Tremellomycetes</taxon>
        <taxon>Cystofilobasidiales</taxon>
        <taxon>Mrakiaceae</taxon>
        <taxon>Phaffia</taxon>
    </lineage>
</organism>
<dbReference type="GO" id="GO:0017150">
    <property type="term" value="F:tRNA dihydrouridine synthase activity"/>
    <property type="evidence" value="ECO:0007669"/>
    <property type="project" value="TreeGrafter"/>
</dbReference>
<feature type="domain" description="DUS-like FMN-binding" evidence="3">
    <location>
        <begin position="17"/>
        <end position="251"/>
    </location>
</feature>
<dbReference type="SUPFAM" id="SSF51395">
    <property type="entry name" value="FMN-linked oxidoreductases"/>
    <property type="match status" value="1"/>
</dbReference>
<dbReference type="Pfam" id="PF01207">
    <property type="entry name" value="Dus"/>
    <property type="match status" value="1"/>
</dbReference>
<accession>A0A0F7SQJ7</accession>
<dbReference type="PANTHER" id="PTHR11082">
    <property type="entry name" value="TRNA-DIHYDROURIDINE SYNTHASE"/>
    <property type="match status" value="1"/>
</dbReference>